<reference evidence="1" key="2">
    <citation type="journal article" date="2022" name="Elife">
        <title>Obligate sexual reproduction of a homothallic fungus closely related to the Cryptococcus pathogenic species complex.</title>
        <authorList>
            <person name="Passer A.R."/>
            <person name="Clancey S.A."/>
            <person name="Shea T."/>
            <person name="David-Palma M."/>
            <person name="Averette A.F."/>
            <person name="Boekhout T."/>
            <person name="Porcel B.M."/>
            <person name="Nowrousian M."/>
            <person name="Cuomo C.A."/>
            <person name="Sun S."/>
            <person name="Heitman J."/>
            <person name="Coelho M.A."/>
        </authorList>
    </citation>
    <scope>NUCLEOTIDE SEQUENCE</scope>
    <source>
        <strain evidence="1">CBS 7841</strain>
    </source>
</reference>
<dbReference type="RefSeq" id="XP_066065982.1">
    <property type="nucleotide sequence ID" value="XM_066209885.1"/>
</dbReference>
<dbReference type="GeneID" id="91084642"/>
<evidence type="ECO:0000313" key="1">
    <source>
        <dbReference type="EMBL" id="WVN85281.1"/>
    </source>
</evidence>
<reference evidence="1" key="3">
    <citation type="submission" date="2024-01" db="EMBL/GenBank/DDBJ databases">
        <authorList>
            <person name="Coelho M.A."/>
            <person name="David-Palma M."/>
            <person name="Shea T."/>
            <person name="Sun S."/>
            <person name="Cuomo C.A."/>
            <person name="Heitman J."/>
        </authorList>
    </citation>
    <scope>NUCLEOTIDE SEQUENCE</scope>
    <source>
        <strain evidence="1">CBS 7841</strain>
    </source>
</reference>
<protein>
    <recommendedName>
        <fullName evidence="3">Kinase</fullName>
    </recommendedName>
</protein>
<evidence type="ECO:0000313" key="2">
    <source>
        <dbReference type="Proteomes" id="UP000094043"/>
    </source>
</evidence>
<proteinExistence type="predicted"/>
<accession>A0AAJ8JN58</accession>
<sequence>MLINIKWGRTHSLVDSINVVFPSVFDQLPPDSEHFHSKTMSITCSDALEQLYKIEKDTLDSVLNIRKQVEELATAVDATKWDFAGSSMMFFVGQYKPGMVKTRVGFIDFTHAEPHE</sequence>
<dbReference type="AlphaFoldDB" id="A0AAJ8JN58"/>
<dbReference type="KEGG" id="cdep:91084642"/>
<keyword evidence="2" id="KW-1185">Reference proteome</keyword>
<evidence type="ECO:0008006" key="3">
    <source>
        <dbReference type="Google" id="ProtNLM"/>
    </source>
</evidence>
<name>A0AAJ8JN58_9TREE</name>
<gene>
    <name evidence="1" type="ORF">L203_100426</name>
</gene>
<dbReference type="EMBL" id="CP143784">
    <property type="protein sequence ID" value="WVN85281.1"/>
    <property type="molecule type" value="Genomic_DNA"/>
</dbReference>
<dbReference type="Proteomes" id="UP000094043">
    <property type="component" value="Chromosome 1"/>
</dbReference>
<reference evidence="1" key="1">
    <citation type="submission" date="2016-06" db="EMBL/GenBank/DDBJ databases">
        <authorList>
            <person name="Cuomo C."/>
            <person name="Litvintseva A."/>
            <person name="Heitman J."/>
            <person name="Chen Y."/>
            <person name="Sun S."/>
            <person name="Springer D."/>
            <person name="Dromer F."/>
            <person name="Young S."/>
            <person name="Zeng Q."/>
            <person name="Chapman S."/>
            <person name="Gujja S."/>
            <person name="Saif S."/>
            <person name="Birren B."/>
        </authorList>
    </citation>
    <scope>NUCLEOTIDE SEQUENCE</scope>
    <source>
        <strain evidence="1">CBS 7841</strain>
    </source>
</reference>
<organism evidence="1 2">
    <name type="scientific">Cryptococcus depauperatus CBS 7841</name>
    <dbReference type="NCBI Taxonomy" id="1295531"/>
    <lineage>
        <taxon>Eukaryota</taxon>
        <taxon>Fungi</taxon>
        <taxon>Dikarya</taxon>
        <taxon>Basidiomycota</taxon>
        <taxon>Agaricomycotina</taxon>
        <taxon>Tremellomycetes</taxon>
        <taxon>Tremellales</taxon>
        <taxon>Cryptococcaceae</taxon>
        <taxon>Cryptococcus</taxon>
    </lineage>
</organism>